<keyword evidence="2" id="KW-1185">Reference proteome</keyword>
<dbReference type="KEGG" id="hcv:FTV88_1209"/>
<evidence type="ECO:0000313" key="1">
    <source>
        <dbReference type="EMBL" id="QGG47356.1"/>
    </source>
</evidence>
<evidence type="ECO:0000313" key="2">
    <source>
        <dbReference type="Proteomes" id="UP000366051"/>
    </source>
</evidence>
<protein>
    <submittedName>
        <fullName evidence="1">Uncharacterized protein</fullName>
    </submittedName>
</protein>
<dbReference type="Proteomes" id="UP000366051">
    <property type="component" value="Chromosome"/>
</dbReference>
<sequence>MTYRSNFNNPLVLWTAFGGRGTLLPPKPILQWQKKYYNDFGYSRHQSENRISVHNNGQAQICVYHARTPYMSYFNHGTKRWTVVSVPWWSHGVPEILWAGDGVFLAKITGFGNIIASFNGITWHNGGYCLNAQNEMLTGAYDMNRNSGVVGWWFVRSPLYYSFDSLTERTEWTLVGADGFSVPVFNSLTAHKGLFVGVVDNRRKIAAASTASPGTWNTTIDQDEQSSNYAFVRSVHKKLFVRRYRSVSFTSHQIHLCVLNDSATEVTETNLSFVGSLDDNRAPNPENIIWMEQWGRYLLFTESRIYLSADGLEWESWEQTGFTTASDHAFRGAIYVPGDGFYITVNGGYVYFASY</sequence>
<reference evidence="2" key="1">
    <citation type="submission" date="2019-11" db="EMBL/GenBank/DDBJ databases">
        <title>Genome sequence of Heliorestis convoluta strain HH, an alkaliphilic and minimalistic phototrophic bacterium from a soda lake in Egypt.</title>
        <authorList>
            <person name="Dewey E.D."/>
            <person name="Stokes L.M."/>
            <person name="Burchell B.M."/>
            <person name="Shaffer K.N."/>
            <person name="Huntington A.M."/>
            <person name="Baker J.M."/>
            <person name="Nadendla S."/>
            <person name="Giglio M.G."/>
            <person name="Touchman J.W."/>
            <person name="Blankenship R.E."/>
            <person name="Madigan M.T."/>
            <person name="Sattley W.M."/>
        </authorList>
    </citation>
    <scope>NUCLEOTIDE SEQUENCE [LARGE SCALE GENOMIC DNA]</scope>
    <source>
        <strain evidence="2">HH</strain>
    </source>
</reference>
<accession>A0A5Q2N191</accession>
<organism evidence="1 2">
    <name type="scientific">Heliorestis convoluta</name>
    <dbReference type="NCBI Taxonomy" id="356322"/>
    <lineage>
        <taxon>Bacteria</taxon>
        <taxon>Bacillati</taxon>
        <taxon>Bacillota</taxon>
        <taxon>Clostridia</taxon>
        <taxon>Eubacteriales</taxon>
        <taxon>Heliobacteriaceae</taxon>
        <taxon>Heliorestis</taxon>
    </lineage>
</organism>
<dbReference type="RefSeq" id="WP_153724753.1">
    <property type="nucleotide sequence ID" value="NZ_CP045875.1"/>
</dbReference>
<proteinExistence type="predicted"/>
<gene>
    <name evidence="1" type="ORF">FTV88_1209</name>
</gene>
<name>A0A5Q2N191_9FIRM</name>
<dbReference type="EMBL" id="CP045875">
    <property type="protein sequence ID" value="QGG47356.1"/>
    <property type="molecule type" value="Genomic_DNA"/>
</dbReference>
<dbReference type="OrthoDB" id="1947987at2"/>
<dbReference type="AlphaFoldDB" id="A0A5Q2N191"/>